<dbReference type="PANTHER" id="PTHR42760:SF135">
    <property type="entry name" value="BLL7886 PROTEIN"/>
    <property type="match status" value="1"/>
</dbReference>
<dbReference type="NCBIfam" id="NF005559">
    <property type="entry name" value="PRK07231.1"/>
    <property type="match status" value="1"/>
</dbReference>
<dbReference type="InterPro" id="IPR002347">
    <property type="entry name" value="SDR_fam"/>
</dbReference>
<dbReference type="SMART" id="SM00822">
    <property type="entry name" value="PKS_KR"/>
    <property type="match status" value="1"/>
</dbReference>
<gene>
    <name evidence="3" type="ORF">JFY56_10540</name>
</gene>
<evidence type="ECO:0000259" key="2">
    <source>
        <dbReference type="SMART" id="SM00822"/>
    </source>
</evidence>
<evidence type="ECO:0000313" key="3">
    <source>
        <dbReference type="EMBL" id="MBO3275662.1"/>
    </source>
</evidence>
<proteinExistence type="inferred from homology"/>
<dbReference type="RefSeq" id="WP_208313603.1">
    <property type="nucleotide sequence ID" value="NZ_JAELYA010000003.1"/>
</dbReference>
<dbReference type="InterPro" id="IPR036291">
    <property type="entry name" value="NAD(P)-bd_dom_sf"/>
</dbReference>
<evidence type="ECO:0000313" key="4">
    <source>
        <dbReference type="Proteomes" id="UP000669060"/>
    </source>
</evidence>
<dbReference type="Gene3D" id="3.40.50.720">
    <property type="entry name" value="NAD(P)-binding Rossmann-like Domain"/>
    <property type="match status" value="1"/>
</dbReference>
<reference evidence="3 4" key="1">
    <citation type="submission" date="2020-12" db="EMBL/GenBank/DDBJ databases">
        <title>Pseudomonas schmalbachii sp. nov. isolated from millipede gut.</title>
        <authorList>
            <person name="Shelomi M."/>
        </authorList>
    </citation>
    <scope>NUCLEOTIDE SEQUENCE [LARGE SCALE GENOMIC DNA]</scope>
    <source>
        <strain evidence="3 4">Milli4</strain>
    </source>
</reference>
<name>A0ABS3TPR9_9PSED</name>
<feature type="domain" description="Ketoreductase" evidence="2">
    <location>
        <begin position="16"/>
        <end position="156"/>
    </location>
</feature>
<comment type="similarity">
    <text evidence="1">Belongs to the short-chain dehydrogenases/reductases (SDR) family.</text>
</comment>
<dbReference type="Pfam" id="PF13561">
    <property type="entry name" value="adh_short_C2"/>
    <property type="match status" value="1"/>
</dbReference>
<protein>
    <submittedName>
        <fullName evidence="3">SDR family oxidoreductase</fullName>
    </submittedName>
</protein>
<dbReference type="PRINTS" id="PR00081">
    <property type="entry name" value="GDHRDH"/>
</dbReference>
<accession>A0ABS3TPR9</accession>
<dbReference type="EMBL" id="JAELYA010000003">
    <property type="protein sequence ID" value="MBO3275662.1"/>
    <property type="molecule type" value="Genomic_DNA"/>
</dbReference>
<comment type="caution">
    <text evidence="3">The sequence shown here is derived from an EMBL/GenBank/DDBJ whole genome shotgun (WGS) entry which is preliminary data.</text>
</comment>
<dbReference type="InterPro" id="IPR020904">
    <property type="entry name" value="Sc_DH/Rdtase_CS"/>
</dbReference>
<dbReference type="InterPro" id="IPR057326">
    <property type="entry name" value="KR_dom"/>
</dbReference>
<dbReference type="PRINTS" id="PR00080">
    <property type="entry name" value="SDRFAMILY"/>
</dbReference>
<dbReference type="PANTHER" id="PTHR42760">
    <property type="entry name" value="SHORT-CHAIN DEHYDROGENASES/REDUCTASES FAMILY MEMBER"/>
    <property type="match status" value="1"/>
</dbReference>
<sequence>MKESPTVLQKFSLVGKTVLVTGASSGIGAHLAKTLSAAGARVVIGARRIDRLDQLAADIRANGGEVLPVAMDVTSRESVELAFDAAEKVFGVIDVVVNNAGIAHHETALKLTEEHWREMISTNLDGVWRVAQCGAQRMAKAKRPGSIINIASIMGLGVKHLVSHYCTAKAGVIQLTKSLALELAHRQIRVNAIAPGFYQTEITDGFLDSDMGTSYMREFVPMRRAGQLEDLEGAILLLASDAAAYITGTVLPVDGGHLVRTL</sequence>
<dbReference type="PROSITE" id="PS00061">
    <property type="entry name" value="ADH_SHORT"/>
    <property type="match status" value="1"/>
</dbReference>
<organism evidence="3 4">
    <name type="scientific">Pseudomonas schmalbachii</name>
    <dbReference type="NCBI Taxonomy" id="2816993"/>
    <lineage>
        <taxon>Bacteria</taxon>
        <taxon>Pseudomonadati</taxon>
        <taxon>Pseudomonadota</taxon>
        <taxon>Gammaproteobacteria</taxon>
        <taxon>Pseudomonadales</taxon>
        <taxon>Pseudomonadaceae</taxon>
        <taxon>Pseudomonas</taxon>
    </lineage>
</organism>
<keyword evidence="4" id="KW-1185">Reference proteome</keyword>
<dbReference type="SUPFAM" id="SSF51735">
    <property type="entry name" value="NAD(P)-binding Rossmann-fold domains"/>
    <property type="match status" value="1"/>
</dbReference>
<evidence type="ECO:0000256" key="1">
    <source>
        <dbReference type="ARBA" id="ARBA00006484"/>
    </source>
</evidence>
<dbReference type="Proteomes" id="UP000669060">
    <property type="component" value="Unassembled WGS sequence"/>
</dbReference>